<proteinExistence type="predicted"/>
<evidence type="ECO:0000256" key="5">
    <source>
        <dbReference type="SAM" id="MobiDB-lite"/>
    </source>
</evidence>
<dbReference type="HOGENOM" id="CLU_322994_0_0_1"/>
<dbReference type="Pfam" id="PF02671">
    <property type="entry name" value="PAH"/>
    <property type="match status" value="1"/>
</dbReference>
<dbReference type="GO" id="GO:0000785">
    <property type="term" value="C:chromatin"/>
    <property type="evidence" value="ECO:0007669"/>
    <property type="project" value="TreeGrafter"/>
</dbReference>
<dbReference type="eggNOG" id="KOG0743">
    <property type="taxonomic scope" value="Eukaryota"/>
</dbReference>
<feature type="compositionally biased region" description="Basic residues" evidence="5">
    <location>
        <begin position="779"/>
        <end position="789"/>
    </location>
</feature>
<feature type="domain" description="Histone deacetylase interacting" evidence="6">
    <location>
        <begin position="247"/>
        <end position="338"/>
    </location>
</feature>
<evidence type="ECO:0000256" key="1">
    <source>
        <dbReference type="ARBA" id="ARBA00004123"/>
    </source>
</evidence>
<evidence type="ECO:0000313" key="8">
    <source>
        <dbReference type="Proteomes" id="UP000008021"/>
    </source>
</evidence>
<dbReference type="Pfam" id="PF16879">
    <property type="entry name" value="Sin3a_C"/>
    <property type="match status" value="1"/>
</dbReference>
<dbReference type="Gramene" id="OMERI05G23640.4">
    <property type="protein sequence ID" value="OMERI05G23640.4"/>
    <property type="gene ID" value="OMERI05G23640"/>
</dbReference>
<evidence type="ECO:0000256" key="2">
    <source>
        <dbReference type="ARBA" id="ARBA00022491"/>
    </source>
</evidence>
<feature type="compositionally biased region" description="Basic and acidic residues" evidence="5">
    <location>
        <begin position="8"/>
        <end position="20"/>
    </location>
</feature>
<evidence type="ECO:0000256" key="4">
    <source>
        <dbReference type="PROSITE-ProRule" id="PRU00810"/>
    </source>
</evidence>
<dbReference type="PROSITE" id="PS51477">
    <property type="entry name" value="PAH"/>
    <property type="match status" value="1"/>
</dbReference>
<keyword evidence="8" id="KW-1185">Reference proteome</keyword>
<accession>A0A0E0DV37</accession>
<dbReference type="InterPro" id="IPR013194">
    <property type="entry name" value="HDAC_interact_dom"/>
</dbReference>
<sequence>MDSSPGDPGDRVSSKRARTERDPYRVETMEFLVLVKSELPDDVYSHFVRSMIKIRRQRNMSIEKCKEIILEILDGQPEAIQVFEHFIQGYSPCRAKMRSKAHNFVERVKACPAISREDFHALLGVLAKYYKNEIKTSEEVLEKVERIIGNYPEFLEEFKIFVPHHLRAHLQNEKSCTSPKSSRVSETFVSFTLDATNKLDGLRVKATNGRKQATPLKYTQDQNQNHEGRGYSLRHKQTKRTTGLIENPRKEGCVTLQSSYQTELGRSVLNDSLVSVTSGREDSYKLRTKNQYEENMFKCEDDLFESDMLLQRFRATADFIEDLQYRFGSNVKIQEHLTPLHKRCIEQLYDDSGIDMLDALSESENTSSTLAVILSRLNQKIGDFSEARLSLNKMCSDTIANNYYRSLDHCSPSFKQLDMKRMSPKALLAEDKQISQIKYHTDIHIHEDVGVIINYAYSRSCTTEDKPMMNWTELVKAFVSVKFQWPDLKDTVSRRNVCEHCGMSRDFLNNIPVVVLTNEFVFPSKEVDSLRAKSNESTSSLDHFDAEVEEGEFIPDVENIQLRVRCLPTNNSIHSTYGHWSGSEEQYESSRDDSNNEVGSSEYFGRTSKACDANRGISCCTLAVLCRLLQVMYERLLVAKNLSEGASIHDSYAHFKEKLCSLIDGYTDNWNFEQHCLKFLGPNSYVLFTLDKLIDRVIKQICKIYPSREDSSILQRQERSRRTFNILNDPALPARRTNSSKELLHHQNARGPSIELPKQGREEAKGGCESHHGDTGKMKQNHFQRRRKRAFGERSTEFFSAWLRESSS</sequence>
<name>A0A0E0DV37_9ORYZ</name>
<dbReference type="InterPro" id="IPR036600">
    <property type="entry name" value="PAH_sf"/>
</dbReference>
<reference evidence="7" key="1">
    <citation type="submission" date="2015-04" db="UniProtKB">
        <authorList>
            <consortium name="EnsemblPlants"/>
        </authorList>
    </citation>
    <scope>IDENTIFICATION</scope>
</reference>
<dbReference type="GO" id="GO:0000122">
    <property type="term" value="P:negative regulation of transcription by RNA polymerase II"/>
    <property type="evidence" value="ECO:0007669"/>
    <property type="project" value="TreeGrafter"/>
</dbReference>
<evidence type="ECO:0000313" key="7">
    <source>
        <dbReference type="EnsemblPlants" id="OMERI05G23640.4"/>
    </source>
</evidence>
<dbReference type="GO" id="GO:0003714">
    <property type="term" value="F:transcription corepressor activity"/>
    <property type="evidence" value="ECO:0007669"/>
    <property type="project" value="InterPro"/>
</dbReference>
<dbReference type="Pfam" id="PF08295">
    <property type="entry name" value="Sin3_corepress"/>
    <property type="match status" value="1"/>
</dbReference>
<dbReference type="PANTHER" id="PTHR12346:SF25">
    <property type="entry name" value="OS05G0588700 PROTEIN"/>
    <property type="match status" value="1"/>
</dbReference>
<dbReference type="InterPro" id="IPR031693">
    <property type="entry name" value="Sin3_C"/>
</dbReference>
<dbReference type="SMART" id="SM00761">
    <property type="entry name" value="HDAC_interact"/>
    <property type="match status" value="1"/>
</dbReference>
<dbReference type="InterPro" id="IPR003822">
    <property type="entry name" value="PAH"/>
</dbReference>
<feature type="region of interest" description="Disordered" evidence="5">
    <location>
        <begin position="1"/>
        <end position="20"/>
    </location>
</feature>
<feature type="region of interest" description="Disordered" evidence="5">
    <location>
        <begin position="577"/>
        <end position="599"/>
    </location>
</feature>
<dbReference type="AlphaFoldDB" id="A0A0E0DV37"/>
<comment type="subcellular location">
    <subcellularLocation>
        <location evidence="1 4">Nucleus</location>
    </subcellularLocation>
</comment>
<dbReference type="eggNOG" id="KOG4204">
    <property type="taxonomic scope" value="Eukaryota"/>
</dbReference>
<dbReference type="SUPFAM" id="SSF47762">
    <property type="entry name" value="PAH2 domain"/>
    <property type="match status" value="1"/>
</dbReference>
<dbReference type="PANTHER" id="PTHR12346">
    <property type="entry name" value="SIN3B-RELATED"/>
    <property type="match status" value="1"/>
</dbReference>
<keyword evidence="2" id="KW-0678">Repressor</keyword>
<feature type="compositionally biased region" description="Basic and acidic residues" evidence="5">
    <location>
        <begin position="758"/>
        <end position="777"/>
    </location>
</feature>
<dbReference type="GO" id="GO:0000118">
    <property type="term" value="C:histone deacetylase complex"/>
    <property type="evidence" value="ECO:0007669"/>
    <property type="project" value="TreeGrafter"/>
</dbReference>
<dbReference type="Gene3D" id="1.20.1160.11">
    <property type="entry name" value="Paired amphipathic helix"/>
    <property type="match status" value="1"/>
</dbReference>
<dbReference type="EnsemblPlants" id="OMERI05G23640.4">
    <property type="protein sequence ID" value="OMERI05G23640.4"/>
    <property type="gene ID" value="OMERI05G23640"/>
</dbReference>
<evidence type="ECO:0000259" key="6">
    <source>
        <dbReference type="SMART" id="SM00761"/>
    </source>
</evidence>
<reference evidence="7" key="2">
    <citation type="submission" date="2018-05" db="EMBL/GenBank/DDBJ databases">
        <title>OmerRS3 (Oryza meridionalis Reference Sequence Version 3).</title>
        <authorList>
            <person name="Zhang J."/>
            <person name="Kudrna D."/>
            <person name="Lee S."/>
            <person name="Talag J."/>
            <person name="Welchert J."/>
            <person name="Wing R.A."/>
        </authorList>
    </citation>
    <scope>NUCLEOTIDE SEQUENCE [LARGE SCALE GENOMIC DNA]</scope>
    <source>
        <strain evidence="7">cv. OR44</strain>
    </source>
</reference>
<keyword evidence="3 4" id="KW-0539">Nucleus</keyword>
<protein>
    <recommendedName>
        <fullName evidence="6">Histone deacetylase interacting domain-containing protein</fullName>
    </recommendedName>
</protein>
<evidence type="ECO:0000256" key="3">
    <source>
        <dbReference type="ARBA" id="ARBA00023242"/>
    </source>
</evidence>
<organism evidence="7">
    <name type="scientific">Oryza meridionalis</name>
    <dbReference type="NCBI Taxonomy" id="40149"/>
    <lineage>
        <taxon>Eukaryota</taxon>
        <taxon>Viridiplantae</taxon>
        <taxon>Streptophyta</taxon>
        <taxon>Embryophyta</taxon>
        <taxon>Tracheophyta</taxon>
        <taxon>Spermatophyta</taxon>
        <taxon>Magnoliopsida</taxon>
        <taxon>Liliopsida</taxon>
        <taxon>Poales</taxon>
        <taxon>Poaceae</taxon>
        <taxon>BOP clade</taxon>
        <taxon>Oryzoideae</taxon>
        <taxon>Oryzeae</taxon>
        <taxon>Oryzinae</taxon>
        <taxon>Oryza</taxon>
    </lineage>
</organism>
<feature type="region of interest" description="Disordered" evidence="5">
    <location>
        <begin position="745"/>
        <end position="791"/>
    </location>
</feature>
<dbReference type="Proteomes" id="UP000008021">
    <property type="component" value="Chromosome 5"/>
</dbReference>
<dbReference type="InterPro" id="IPR039774">
    <property type="entry name" value="Sin3-like"/>
</dbReference>